<name>A0A7Z0BVY7_9SPHN</name>
<dbReference type="InterPro" id="IPR036513">
    <property type="entry name" value="STAS_dom_sf"/>
</dbReference>
<feature type="domain" description="STAS" evidence="3">
    <location>
        <begin position="1"/>
        <end position="110"/>
    </location>
</feature>
<evidence type="ECO:0000313" key="4">
    <source>
        <dbReference type="EMBL" id="NYH96783.1"/>
    </source>
</evidence>
<sequence length="112" mass="11812">MSAVISEEGGVVKAELEGRLDTMNVNNMEMQFTAGIAPKAMPTIVDLTKVTFIASLGIRMLLTTCRTLDRRGAKMALYGATPPVMEVIETTALSEIIPVVGSEAEAVAAVKG</sequence>
<comment type="similarity">
    <text evidence="1 2">Belongs to the anti-sigma-factor antagonist family.</text>
</comment>
<comment type="caution">
    <text evidence="4">The sequence shown here is derived from an EMBL/GenBank/DDBJ whole genome shotgun (WGS) entry which is preliminary data.</text>
</comment>
<dbReference type="SUPFAM" id="SSF52091">
    <property type="entry name" value="SpoIIaa-like"/>
    <property type="match status" value="1"/>
</dbReference>
<accession>A0A7Z0BVY7</accession>
<gene>
    <name evidence="4" type="ORF">FHS75_003134</name>
</gene>
<evidence type="ECO:0000313" key="5">
    <source>
        <dbReference type="Proteomes" id="UP000522081"/>
    </source>
</evidence>
<evidence type="ECO:0000256" key="2">
    <source>
        <dbReference type="RuleBase" id="RU003749"/>
    </source>
</evidence>
<dbReference type="InterPro" id="IPR003658">
    <property type="entry name" value="Anti-sigma_ant"/>
</dbReference>
<dbReference type="PROSITE" id="PS50801">
    <property type="entry name" value="STAS"/>
    <property type="match status" value="1"/>
</dbReference>
<dbReference type="PANTHER" id="PTHR33495">
    <property type="entry name" value="ANTI-SIGMA FACTOR ANTAGONIST TM_1081-RELATED-RELATED"/>
    <property type="match status" value="1"/>
</dbReference>
<dbReference type="NCBIfam" id="TIGR00377">
    <property type="entry name" value="ant_ant_sig"/>
    <property type="match status" value="1"/>
</dbReference>
<dbReference type="RefSeq" id="WP_179408592.1">
    <property type="nucleotide sequence ID" value="NZ_BMGF01000008.1"/>
</dbReference>
<keyword evidence="5" id="KW-1185">Reference proteome</keyword>
<evidence type="ECO:0000256" key="1">
    <source>
        <dbReference type="ARBA" id="ARBA00009013"/>
    </source>
</evidence>
<dbReference type="PANTHER" id="PTHR33495:SF2">
    <property type="entry name" value="ANTI-SIGMA FACTOR ANTAGONIST TM_1081-RELATED"/>
    <property type="match status" value="1"/>
</dbReference>
<evidence type="ECO:0000259" key="3">
    <source>
        <dbReference type="PROSITE" id="PS50801"/>
    </source>
</evidence>
<dbReference type="CDD" id="cd07043">
    <property type="entry name" value="STAS_anti-anti-sigma_factors"/>
    <property type="match status" value="1"/>
</dbReference>
<dbReference type="Proteomes" id="UP000522081">
    <property type="component" value="Unassembled WGS sequence"/>
</dbReference>
<dbReference type="EMBL" id="JACBZF010000007">
    <property type="protein sequence ID" value="NYH96783.1"/>
    <property type="molecule type" value="Genomic_DNA"/>
</dbReference>
<dbReference type="Pfam" id="PF01740">
    <property type="entry name" value="STAS"/>
    <property type="match status" value="1"/>
</dbReference>
<reference evidence="4 5" key="1">
    <citation type="submission" date="2020-07" db="EMBL/GenBank/DDBJ databases">
        <title>Genomic Encyclopedia of Type Strains, Phase IV (KMG-IV): sequencing the most valuable type-strain genomes for metagenomic binning, comparative biology and taxonomic classification.</title>
        <authorList>
            <person name="Goeker M."/>
        </authorList>
    </citation>
    <scope>NUCLEOTIDE SEQUENCE [LARGE SCALE GENOMIC DNA]</scope>
    <source>
        <strain evidence="4 5">DSM 29043</strain>
    </source>
</reference>
<protein>
    <recommendedName>
        <fullName evidence="2">Anti-sigma factor antagonist</fullName>
    </recommendedName>
</protein>
<organism evidence="4 5">
    <name type="scientific">Novosphingobium marinum</name>
    <dbReference type="NCBI Taxonomy" id="1514948"/>
    <lineage>
        <taxon>Bacteria</taxon>
        <taxon>Pseudomonadati</taxon>
        <taxon>Pseudomonadota</taxon>
        <taxon>Alphaproteobacteria</taxon>
        <taxon>Sphingomonadales</taxon>
        <taxon>Sphingomonadaceae</taxon>
        <taxon>Novosphingobium</taxon>
    </lineage>
</organism>
<dbReference type="Gene3D" id="3.30.750.24">
    <property type="entry name" value="STAS domain"/>
    <property type="match status" value="1"/>
</dbReference>
<dbReference type="AlphaFoldDB" id="A0A7Z0BVY7"/>
<proteinExistence type="inferred from homology"/>
<dbReference type="GO" id="GO:0043856">
    <property type="term" value="F:anti-sigma factor antagonist activity"/>
    <property type="evidence" value="ECO:0007669"/>
    <property type="project" value="InterPro"/>
</dbReference>
<dbReference type="InterPro" id="IPR002645">
    <property type="entry name" value="STAS_dom"/>
</dbReference>